<proteinExistence type="predicted"/>
<gene>
    <name evidence="2" type="ORF">SAMN05661010_00970</name>
</gene>
<dbReference type="OrthoDB" id="8537043at2"/>
<keyword evidence="1" id="KW-0812">Transmembrane</keyword>
<dbReference type="AlphaFoldDB" id="A0A1G9HYM4"/>
<dbReference type="Proteomes" id="UP000198654">
    <property type="component" value="Unassembled WGS sequence"/>
</dbReference>
<feature type="transmembrane region" description="Helical" evidence="1">
    <location>
        <begin position="159"/>
        <end position="180"/>
    </location>
</feature>
<organism evidence="2 3">
    <name type="scientific">Modicisalibacter muralis</name>
    <dbReference type="NCBI Taxonomy" id="119000"/>
    <lineage>
        <taxon>Bacteria</taxon>
        <taxon>Pseudomonadati</taxon>
        <taxon>Pseudomonadota</taxon>
        <taxon>Gammaproteobacteria</taxon>
        <taxon>Oceanospirillales</taxon>
        <taxon>Halomonadaceae</taxon>
        <taxon>Modicisalibacter</taxon>
    </lineage>
</organism>
<evidence type="ECO:0000313" key="3">
    <source>
        <dbReference type="Proteomes" id="UP000198654"/>
    </source>
</evidence>
<dbReference type="EMBL" id="FNGI01000002">
    <property type="protein sequence ID" value="SDL17896.1"/>
    <property type="molecule type" value="Genomic_DNA"/>
</dbReference>
<evidence type="ECO:0000313" key="2">
    <source>
        <dbReference type="EMBL" id="SDL17896.1"/>
    </source>
</evidence>
<accession>A0A1G9HYM4</accession>
<keyword evidence="1" id="KW-0472">Membrane</keyword>
<feature type="transmembrane region" description="Helical" evidence="1">
    <location>
        <begin position="85"/>
        <end position="103"/>
    </location>
</feature>
<reference evidence="2 3" key="1">
    <citation type="submission" date="2016-10" db="EMBL/GenBank/DDBJ databases">
        <authorList>
            <person name="de Groot N.N."/>
        </authorList>
    </citation>
    <scope>NUCLEOTIDE SEQUENCE [LARGE SCALE GENOMIC DNA]</scope>
    <source>
        <strain evidence="2 3">DSM 14789</strain>
    </source>
</reference>
<evidence type="ECO:0000256" key="1">
    <source>
        <dbReference type="SAM" id="Phobius"/>
    </source>
</evidence>
<feature type="transmembrane region" description="Helical" evidence="1">
    <location>
        <begin position="62"/>
        <end position="79"/>
    </location>
</feature>
<sequence length="191" mass="20974">MNASPSARPLSRVSALTLLLGLLALAWPLLVHLLLPHAPAWPLLAIAVALVCWRLPAGHKRWGIVLAACAAGLAWSGHAELGVRAWPVLINAGLLGVFLWSLYHPPTLIERLARRQEPDLPPSGVRYTRRVTQVWCGFFAINGTLSLLTALYADPALWTLYNGGIAYVLSALLFAIEWCIRQGVKRRARHD</sequence>
<protein>
    <submittedName>
        <fullName evidence="2">Uncharacterized membrane protein</fullName>
    </submittedName>
</protein>
<dbReference type="RefSeq" id="WP_089726903.1">
    <property type="nucleotide sequence ID" value="NZ_FNGI01000002.1"/>
</dbReference>
<name>A0A1G9HYM4_9GAMM</name>
<feature type="transmembrane region" description="Helical" evidence="1">
    <location>
        <begin position="134"/>
        <end position="153"/>
    </location>
</feature>
<keyword evidence="1" id="KW-1133">Transmembrane helix</keyword>
<dbReference type="STRING" id="119000.SAMN05661010_00970"/>
<keyword evidence="3" id="KW-1185">Reference proteome</keyword>
<feature type="transmembrane region" description="Helical" evidence="1">
    <location>
        <begin position="38"/>
        <end position="55"/>
    </location>
</feature>